<dbReference type="EMBL" id="CAIJDO010000210">
    <property type="protein sequence ID" value="CAD0007854.1"/>
    <property type="molecule type" value="Genomic_DNA"/>
</dbReference>
<organism evidence="1 2">
    <name type="scientific">Flavobacterium chungangense</name>
    <dbReference type="NCBI Taxonomy" id="554283"/>
    <lineage>
        <taxon>Bacteria</taxon>
        <taxon>Pseudomonadati</taxon>
        <taxon>Bacteroidota</taxon>
        <taxon>Flavobacteriia</taxon>
        <taxon>Flavobacteriales</taxon>
        <taxon>Flavobacteriaceae</taxon>
        <taxon>Flavobacterium</taxon>
    </lineage>
</organism>
<dbReference type="Proteomes" id="UP000556700">
    <property type="component" value="Unassembled WGS sequence"/>
</dbReference>
<comment type="caution">
    <text evidence="1">The sequence shown here is derived from an EMBL/GenBank/DDBJ whole genome shotgun (WGS) entry which is preliminary data.</text>
</comment>
<proteinExistence type="predicted"/>
<evidence type="ECO:0000313" key="2">
    <source>
        <dbReference type="Proteomes" id="UP000556700"/>
    </source>
</evidence>
<dbReference type="RefSeq" id="WP_031457412.1">
    <property type="nucleotide sequence ID" value="NZ_CAIJDO010000210.1"/>
</dbReference>
<evidence type="ECO:0000313" key="1">
    <source>
        <dbReference type="EMBL" id="CAD0007854.1"/>
    </source>
</evidence>
<reference evidence="1 2" key="1">
    <citation type="submission" date="2020-06" db="EMBL/GenBank/DDBJ databases">
        <authorList>
            <person name="Criscuolo A."/>
        </authorList>
    </citation>
    <scope>NUCLEOTIDE SEQUENCE [LARGE SCALE GENOMIC DNA]</scope>
    <source>
        <strain evidence="2">CIP 110025</strain>
    </source>
</reference>
<protein>
    <submittedName>
        <fullName evidence="1">Uncharacterized protein</fullName>
    </submittedName>
</protein>
<sequence>MSELKYQNEDYTLKIPNDTVVGISGTYPAFRFRLQEIDKSELEGKDLICLISTTSVLNGGLLRTYNHAVFCNDLCDFLNVDTSRYIDPHYFFILESQENSADVIADIQANRS</sequence>
<keyword evidence="2" id="KW-1185">Reference proteome</keyword>
<accession>A0A6V6Z8V4</accession>
<name>A0A6V6Z8V4_9FLAO</name>
<gene>
    <name evidence="1" type="ORF">FLACHUCJ7_03500</name>
</gene>
<dbReference type="AlphaFoldDB" id="A0A6V6Z8V4"/>